<evidence type="ECO:0000313" key="9">
    <source>
        <dbReference type="EMBL" id="OIW23250.1"/>
    </source>
</evidence>
<dbReference type="InterPro" id="IPR020846">
    <property type="entry name" value="MFS_dom"/>
</dbReference>
<feature type="transmembrane region" description="Helical" evidence="7">
    <location>
        <begin position="114"/>
        <end position="134"/>
    </location>
</feature>
<name>A0A1J7J6X5_9PEZI</name>
<dbReference type="Pfam" id="PF00083">
    <property type="entry name" value="Sugar_tr"/>
    <property type="match status" value="1"/>
</dbReference>
<keyword evidence="4 7" id="KW-0812">Transmembrane</keyword>
<dbReference type="Gene3D" id="1.20.1250.20">
    <property type="entry name" value="MFS general substrate transporter like domains"/>
    <property type="match status" value="1"/>
</dbReference>
<feature type="transmembrane region" description="Helical" evidence="7">
    <location>
        <begin position="89"/>
        <end position="107"/>
    </location>
</feature>
<evidence type="ECO:0000313" key="10">
    <source>
        <dbReference type="Proteomes" id="UP000182658"/>
    </source>
</evidence>
<evidence type="ECO:0000259" key="8">
    <source>
        <dbReference type="PROSITE" id="PS50850"/>
    </source>
</evidence>
<evidence type="ECO:0000256" key="5">
    <source>
        <dbReference type="ARBA" id="ARBA00022989"/>
    </source>
</evidence>
<evidence type="ECO:0000256" key="4">
    <source>
        <dbReference type="ARBA" id="ARBA00022692"/>
    </source>
</evidence>
<protein>
    <submittedName>
        <fullName evidence="9">General substrate transporter</fullName>
    </submittedName>
</protein>
<dbReference type="PRINTS" id="PR00171">
    <property type="entry name" value="SUGRTRNSPORT"/>
</dbReference>
<keyword evidence="3" id="KW-0813">Transport</keyword>
<dbReference type="SUPFAM" id="SSF103473">
    <property type="entry name" value="MFS general substrate transporter"/>
    <property type="match status" value="1"/>
</dbReference>
<dbReference type="PANTHER" id="PTHR48022:SF28">
    <property type="entry name" value="MAJOR FACILITATOR SUPERFAMILY (MFS) PROFILE DOMAIN-CONTAINING PROTEIN-RELATED"/>
    <property type="match status" value="1"/>
</dbReference>
<evidence type="ECO:0000256" key="1">
    <source>
        <dbReference type="ARBA" id="ARBA00004141"/>
    </source>
</evidence>
<dbReference type="Proteomes" id="UP000182658">
    <property type="component" value="Unassembled WGS sequence"/>
</dbReference>
<dbReference type="InterPro" id="IPR005829">
    <property type="entry name" value="Sugar_transporter_CS"/>
</dbReference>
<feature type="domain" description="Major facilitator superfamily (MFS) profile" evidence="8">
    <location>
        <begin position="20"/>
        <end position="429"/>
    </location>
</feature>
<dbReference type="InterPro" id="IPR036259">
    <property type="entry name" value="MFS_trans_sf"/>
</dbReference>
<dbReference type="PANTHER" id="PTHR48022">
    <property type="entry name" value="PLASTIDIC GLUCOSE TRANSPORTER 4"/>
    <property type="match status" value="1"/>
</dbReference>
<dbReference type="PROSITE" id="PS50850">
    <property type="entry name" value="MFS"/>
    <property type="match status" value="1"/>
</dbReference>
<dbReference type="GO" id="GO:0005351">
    <property type="term" value="F:carbohydrate:proton symporter activity"/>
    <property type="evidence" value="ECO:0007669"/>
    <property type="project" value="TreeGrafter"/>
</dbReference>
<evidence type="ECO:0000256" key="6">
    <source>
        <dbReference type="ARBA" id="ARBA00023136"/>
    </source>
</evidence>
<dbReference type="InterPro" id="IPR050360">
    <property type="entry name" value="MFS_Sugar_Transporters"/>
</dbReference>
<organism evidence="9 10">
    <name type="scientific">Coniochaeta ligniaria NRRL 30616</name>
    <dbReference type="NCBI Taxonomy" id="1408157"/>
    <lineage>
        <taxon>Eukaryota</taxon>
        <taxon>Fungi</taxon>
        <taxon>Dikarya</taxon>
        <taxon>Ascomycota</taxon>
        <taxon>Pezizomycotina</taxon>
        <taxon>Sordariomycetes</taxon>
        <taxon>Sordariomycetidae</taxon>
        <taxon>Coniochaetales</taxon>
        <taxon>Coniochaetaceae</taxon>
        <taxon>Coniochaeta</taxon>
    </lineage>
</organism>
<dbReference type="InParanoid" id="A0A1J7J6X5"/>
<evidence type="ECO:0000256" key="7">
    <source>
        <dbReference type="SAM" id="Phobius"/>
    </source>
</evidence>
<keyword evidence="5 7" id="KW-1133">Transmembrane helix</keyword>
<feature type="transmembrane region" description="Helical" evidence="7">
    <location>
        <begin position="309"/>
        <end position="330"/>
    </location>
</feature>
<comment type="subcellular location">
    <subcellularLocation>
        <location evidence="1">Membrane</location>
        <topology evidence="1">Multi-pass membrane protein</topology>
    </subcellularLocation>
</comment>
<proteinExistence type="inferred from homology"/>
<dbReference type="InterPro" id="IPR005828">
    <property type="entry name" value="MFS_sugar_transport-like"/>
</dbReference>
<dbReference type="InterPro" id="IPR003663">
    <property type="entry name" value="Sugar/inositol_transpt"/>
</dbReference>
<feature type="transmembrane region" description="Helical" evidence="7">
    <location>
        <begin position="281"/>
        <end position="303"/>
    </location>
</feature>
<accession>A0A1J7J6X5</accession>
<feature type="transmembrane region" description="Helical" evidence="7">
    <location>
        <begin position="337"/>
        <end position="357"/>
    </location>
</feature>
<gene>
    <name evidence="9" type="ORF">CONLIGDRAFT_664674</name>
</gene>
<dbReference type="EMBL" id="KV875107">
    <property type="protein sequence ID" value="OIW23250.1"/>
    <property type="molecule type" value="Genomic_DNA"/>
</dbReference>
<evidence type="ECO:0000256" key="2">
    <source>
        <dbReference type="ARBA" id="ARBA00010992"/>
    </source>
</evidence>
<comment type="similarity">
    <text evidence="2">Belongs to the major facilitator superfamily. Sugar transporter (TC 2.A.1.1) family.</text>
</comment>
<feature type="transmembrane region" description="Helical" evidence="7">
    <location>
        <begin position="57"/>
        <end position="77"/>
    </location>
</feature>
<dbReference type="GO" id="GO:0016020">
    <property type="term" value="C:membrane"/>
    <property type="evidence" value="ECO:0007669"/>
    <property type="project" value="UniProtKB-SubCell"/>
</dbReference>
<feature type="transmembrane region" description="Helical" evidence="7">
    <location>
        <begin position="407"/>
        <end position="425"/>
    </location>
</feature>
<dbReference type="PROSITE" id="PS00217">
    <property type="entry name" value="SUGAR_TRANSPORT_2"/>
    <property type="match status" value="1"/>
</dbReference>
<dbReference type="AlphaFoldDB" id="A0A1J7J6X5"/>
<feature type="transmembrane region" description="Helical" evidence="7">
    <location>
        <begin position="16"/>
        <end position="36"/>
    </location>
</feature>
<reference evidence="9 10" key="1">
    <citation type="submission" date="2016-10" db="EMBL/GenBank/DDBJ databases">
        <title>Draft genome sequence of Coniochaeta ligniaria NRRL30616, a lignocellulolytic fungus for bioabatement of inhibitors in plant biomass hydrolysates.</title>
        <authorList>
            <consortium name="DOE Joint Genome Institute"/>
            <person name="Jimenez D.J."/>
            <person name="Hector R.E."/>
            <person name="Riley R."/>
            <person name="Sun H."/>
            <person name="Grigoriev I.V."/>
            <person name="Van Elsas J.D."/>
            <person name="Nichols N.N."/>
        </authorList>
    </citation>
    <scope>NUCLEOTIDE SEQUENCE [LARGE SCALE GENOMIC DNA]</scope>
    <source>
        <strain evidence="9 10">NRRL 30616</strain>
    </source>
</reference>
<feature type="transmembrane region" description="Helical" evidence="7">
    <location>
        <begin position="146"/>
        <end position="174"/>
    </location>
</feature>
<keyword evidence="6 7" id="KW-0472">Membrane</keyword>
<keyword evidence="10" id="KW-1185">Reference proteome</keyword>
<evidence type="ECO:0000256" key="3">
    <source>
        <dbReference type="ARBA" id="ARBA00022448"/>
    </source>
</evidence>
<sequence>MLVTKTGLPWLRGKPLSWAITSVCATAFLLFGYDQGVMSGVILSKYWLDTMGHPRTVIVGTIVAVYDVGAVFGAILAALTAERLGRKRALMAGTVLLIIGSVLMGAAMEQAMMFAGRVFTGFGIGYITSVAPVYQAECCLPTERGWLLACQLSCLLVGLLIIPCLYILAVTVWLPETPRWLMFHEPTTDRGLVVLSKLRDREMEDAVVQKEKAEIQYAIQVESESEGSWMDLLRDGGCQGNKRFFLALGAQWMQQTSGINIVSYYAPTLFQSFLGMSQEKALFVGGFLQVWYLFASLLTWWLIDAVGRRRLFVSMAAAMALVLVAEAICVQHGGHSAGIAAVFFVFLFEGCFTWGWMSTAWVYPAEILPLKLRAKGTALAAAADFLGNFLVVEITPPALENIGWKTYIIFAVLNVSTAIICWLFYPETAGLSLEAIDTLFVPQPGDEEVKAGRSWLKKTQWSVVERARIAVRRAKEGRRMEKLVQGGDVEGSVGSTE</sequence>
<dbReference type="PROSITE" id="PS00216">
    <property type="entry name" value="SUGAR_TRANSPORT_1"/>
    <property type="match status" value="1"/>
</dbReference>
<dbReference type="OrthoDB" id="6612291at2759"/>